<dbReference type="InterPro" id="IPR010985">
    <property type="entry name" value="Ribbon_hlx_hlx"/>
</dbReference>
<evidence type="ECO:0000313" key="1">
    <source>
        <dbReference type="EMBL" id="AJP55926.1"/>
    </source>
</evidence>
<organism evidence="1 2">
    <name type="scientific">Pandoraea vervacti</name>
    <dbReference type="NCBI Taxonomy" id="656178"/>
    <lineage>
        <taxon>Bacteria</taxon>
        <taxon>Pseudomonadati</taxon>
        <taxon>Pseudomonadota</taxon>
        <taxon>Betaproteobacteria</taxon>
        <taxon>Burkholderiales</taxon>
        <taxon>Burkholderiaceae</taxon>
        <taxon>Pandoraea</taxon>
    </lineage>
</organism>
<sequence length="84" mass="9576">MFVSDDSLCFCTKEMRMHMMLIEGIDEQLMRSIESRAAKAGMTPEEEVLRVLSDFARAPRFIDIGDAILNFPNVGLDSDFERTN</sequence>
<gene>
    <name evidence="1" type="ORF">UC34_00805</name>
</gene>
<keyword evidence="2" id="KW-1185">Reference proteome</keyword>
<protein>
    <submittedName>
        <fullName evidence="1">Uncharacterized protein</fullName>
    </submittedName>
</protein>
<dbReference type="SUPFAM" id="SSF47598">
    <property type="entry name" value="Ribbon-helix-helix"/>
    <property type="match status" value="1"/>
</dbReference>
<accession>A0ABM5SU21</accession>
<evidence type="ECO:0000313" key="2">
    <source>
        <dbReference type="Proteomes" id="UP000035085"/>
    </source>
</evidence>
<dbReference type="EMBL" id="CP010897">
    <property type="protein sequence ID" value="AJP55926.1"/>
    <property type="molecule type" value="Genomic_DNA"/>
</dbReference>
<name>A0ABM5SU21_9BURK</name>
<proteinExistence type="predicted"/>
<reference evidence="2" key="1">
    <citation type="submission" date="2015-02" db="EMBL/GenBank/DDBJ databases">
        <title>Complete Genome Sequencing of Pandoraea vervacti NS15 sp. nov.</title>
        <authorList>
            <person name="Chan K.-G."/>
        </authorList>
    </citation>
    <scope>NUCLEOTIDE SEQUENCE [LARGE SCALE GENOMIC DNA]</scope>
    <source>
        <strain evidence="2">NS15</strain>
    </source>
</reference>
<dbReference type="Proteomes" id="UP000035085">
    <property type="component" value="Chromosome"/>
</dbReference>